<sequence>MIYCIYLRKSRADQDAEIRGEGETLARHETALLTLAESLNLPIGKIYKEIVSGETIAARPVMQQLLHEVEQNIWSGVLVMEVERLARGNTLDQGIVAQAFQISGTKIITPLKTFDPLNEFDEEYFEFGLYMSRREYKTINRRIQRGRIASAKEGRYIASVPPFGYDKVKIDQAKGYTLLPNENAPIVQLIFNLYTKGTLTDGISTPLGSNQIAHYLDRLGVKPPLSKQWSTASIRDILKNPVYIGKIRWQYRKEHRQILQGTITKIRQKSDDYILVNGLHKAIINDQTYDKAQARLKRNTKACVKANLTLKNPFSGILYCKKCGSPMIRLGPNKRNSYSSVKCPNPRCDNISSPIFLVEQKVILALQYWLEGYRLTLQETSASNTVLSLANVIDTSIEKLDCEIFTLQKQQQNTYSLLEQGIYTADLFLERQVKLKNEIKVLKDKKAVLLLEKDKTDSVLDAKTNFNPETLSIIDIYNTLEGAAEKNALLKLLLVRIEYVKTQRNKKGQLENPNFEIELYPAIPHKL</sequence>
<dbReference type="GO" id="GO:0003677">
    <property type="term" value="F:DNA binding"/>
    <property type="evidence" value="ECO:0007669"/>
    <property type="project" value="InterPro"/>
</dbReference>
<evidence type="ECO:0000313" key="3">
    <source>
        <dbReference type="EMBL" id="SFR92208.1"/>
    </source>
</evidence>
<dbReference type="CDD" id="cd00338">
    <property type="entry name" value="Ser_Recombinase"/>
    <property type="match status" value="1"/>
</dbReference>
<dbReference type="InterPro" id="IPR036162">
    <property type="entry name" value="Resolvase-like_N_sf"/>
</dbReference>
<dbReference type="InterPro" id="IPR038109">
    <property type="entry name" value="DNA_bind_recomb_sf"/>
</dbReference>
<dbReference type="PANTHER" id="PTHR30461:SF23">
    <property type="entry name" value="DNA RECOMBINASE-RELATED"/>
    <property type="match status" value="1"/>
</dbReference>
<accession>A0A1I6KMG1</accession>
<dbReference type="AlphaFoldDB" id="A0A1I6KMG1"/>
<evidence type="ECO:0000313" key="4">
    <source>
        <dbReference type="Proteomes" id="UP000199659"/>
    </source>
</evidence>
<dbReference type="Pfam" id="PF13408">
    <property type="entry name" value="Zn_ribbon_recom"/>
    <property type="match status" value="1"/>
</dbReference>
<dbReference type="Pfam" id="PF07508">
    <property type="entry name" value="Recombinase"/>
    <property type="match status" value="1"/>
</dbReference>
<dbReference type="SMART" id="SM00857">
    <property type="entry name" value="Resolvase"/>
    <property type="match status" value="1"/>
</dbReference>
<proteinExistence type="predicted"/>
<dbReference type="Gene3D" id="3.90.1750.20">
    <property type="entry name" value="Putative Large Serine Recombinase, Chain B, Domain 2"/>
    <property type="match status" value="1"/>
</dbReference>
<dbReference type="InterPro" id="IPR006119">
    <property type="entry name" value="Resolv_N"/>
</dbReference>
<evidence type="ECO:0000259" key="2">
    <source>
        <dbReference type="PROSITE" id="PS51737"/>
    </source>
</evidence>
<dbReference type="InterPro" id="IPR025827">
    <property type="entry name" value="Zn_ribbon_recom_dom"/>
</dbReference>
<organism evidence="3 4">
    <name type="scientific">Anaeromicropila populeti</name>
    <dbReference type="NCBI Taxonomy" id="37658"/>
    <lineage>
        <taxon>Bacteria</taxon>
        <taxon>Bacillati</taxon>
        <taxon>Bacillota</taxon>
        <taxon>Clostridia</taxon>
        <taxon>Lachnospirales</taxon>
        <taxon>Lachnospiraceae</taxon>
        <taxon>Anaeromicropila</taxon>
    </lineage>
</organism>
<keyword evidence="4" id="KW-1185">Reference proteome</keyword>
<dbReference type="InterPro" id="IPR011109">
    <property type="entry name" value="DNA_bind_recombinase_dom"/>
</dbReference>
<dbReference type="Proteomes" id="UP000199659">
    <property type="component" value="Unassembled WGS sequence"/>
</dbReference>
<feature type="domain" description="Recombinase" evidence="2">
    <location>
        <begin position="162"/>
        <end position="302"/>
    </location>
</feature>
<dbReference type="EMBL" id="FOYZ01000009">
    <property type="protein sequence ID" value="SFR92208.1"/>
    <property type="molecule type" value="Genomic_DNA"/>
</dbReference>
<dbReference type="PROSITE" id="PS51736">
    <property type="entry name" value="RECOMBINASES_3"/>
    <property type="match status" value="1"/>
</dbReference>
<protein>
    <submittedName>
        <fullName evidence="3">Site-specific DNA recombinase</fullName>
    </submittedName>
</protein>
<evidence type="ECO:0000259" key="1">
    <source>
        <dbReference type="PROSITE" id="PS51736"/>
    </source>
</evidence>
<reference evidence="3 4" key="1">
    <citation type="submission" date="2016-10" db="EMBL/GenBank/DDBJ databases">
        <authorList>
            <person name="de Groot N.N."/>
        </authorList>
    </citation>
    <scope>NUCLEOTIDE SEQUENCE [LARGE SCALE GENOMIC DNA]</scope>
    <source>
        <strain evidence="3 4">743A</strain>
    </source>
</reference>
<name>A0A1I6KMG1_9FIRM</name>
<dbReference type="Gene3D" id="3.40.50.1390">
    <property type="entry name" value="Resolvase, N-terminal catalytic domain"/>
    <property type="match status" value="1"/>
</dbReference>
<gene>
    <name evidence="3" type="ORF">SAMN05661086_02525</name>
</gene>
<dbReference type="GO" id="GO:0000150">
    <property type="term" value="F:DNA strand exchange activity"/>
    <property type="evidence" value="ECO:0007669"/>
    <property type="project" value="InterPro"/>
</dbReference>
<dbReference type="InterPro" id="IPR050639">
    <property type="entry name" value="SSR_resolvase"/>
</dbReference>
<dbReference type="PROSITE" id="PS51737">
    <property type="entry name" value="RECOMBINASE_DNA_BIND"/>
    <property type="match status" value="1"/>
</dbReference>
<dbReference type="Pfam" id="PF00239">
    <property type="entry name" value="Resolvase"/>
    <property type="match status" value="1"/>
</dbReference>
<dbReference type="PANTHER" id="PTHR30461">
    <property type="entry name" value="DNA-INVERTASE FROM LAMBDOID PROPHAGE"/>
    <property type="match status" value="1"/>
</dbReference>
<dbReference type="STRING" id="37658.SAMN05661086_02525"/>
<feature type="domain" description="Resolvase/invertase-type recombinase catalytic" evidence="1">
    <location>
        <begin position="2"/>
        <end position="154"/>
    </location>
</feature>
<dbReference type="SUPFAM" id="SSF53041">
    <property type="entry name" value="Resolvase-like"/>
    <property type="match status" value="1"/>
</dbReference>
<dbReference type="RefSeq" id="WP_177214716.1">
    <property type="nucleotide sequence ID" value="NZ_FOYZ01000009.1"/>
</dbReference>